<keyword evidence="1" id="KW-1133">Transmembrane helix</keyword>
<reference evidence="3" key="1">
    <citation type="submission" date="2015-11" db="EMBL/GenBank/DDBJ databases">
        <authorList>
            <person name="Kumar R."/>
            <person name="Singh D."/>
            <person name="Swarnkar M.K."/>
            <person name="Singh A.K."/>
            <person name="Kumar S."/>
        </authorList>
    </citation>
    <scope>NUCLEOTIDE SEQUENCE [LARGE SCALE GENOMIC DNA]</scope>
    <source>
        <strain evidence="3">ERGS4:06</strain>
    </source>
</reference>
<name>A0A0S2LUY4_9MICC</name>
<feature type="transmembrane region" description="Helical" evidence="1">
    <location>
        <begin position="137"/>
        <end position="155"/>
    </location>
</feature>
<keyword evidence="1" id="KW-0812">Transmembrane</keyword>
<dbReference type="AlphaFoldDB" id="A0A0S2LUY4"/>
<sequence>MSQEEMTKGTRKKWLDALAMELRLKDFSGAAIGDALASVEEFLADSGQSPVEAFGTPRDYAGQLAGGTQRSAIKGMRGTIAFSATSLLAFLTFNAALTPSPNGGLMLISAWQLVCMLILAALVISLPLYLTHLLRHTWALIAVPVVGAAAGILSASLTPKTAADAYLTLSPVPVLFISAALMLALALVGTINVVRGQPDLIVSPLEPAPAMTVKARWFEILTQWLFPILAVFLLGLTTLFSAAA</sequence>
<feature type="transmembrane region" description="Helical" evidence="1">
    <location>
        <begin position="175"/>
        <end position="194"/>
    </location>
</feature>
<keyword evidence="1" id="KW-0472">Membrane</keyword>
<protein>
    <submittedName>
        <fullName evidence="2">Uncharacterized protein</fullName>
    </submittedName>
</protein>
<evidence type="ECO:0000256" key="1">
    <source>
        <dbReference type="SAM" id="Phobius"/>
    </source>
</evidence>
<organism evidence="2 3">
    <name type="scientific">Arthrobacter alpinus</name>
    <dbReference type="NCBI Taxonomy" id="656366"/>
    <lineage>
        <taxon>Bacteria</taxon>
        <taxon>Bacillati</taxon>
        <taxon>Actinomycetota</taxon>
        <taxon>Actinomycetes</taxon>
        <taxon>Micrococcales</taxon>
        <taxon>Micrococcaceae</taxon>
        <taxon>Arthrobacter</taxon>
    </lineage>
</organism>
<proteinExistence type="predicted"/>
<accession>A0A0S2LUY4</accession>
<feature type="transmembrane region" description="Helical" evidence="1">
    <location>
        <begin position="109"/>
        <end position="130"/>
    </location>
</feature>
<evidence type="ECO:0000313" key="2">
    <source>
        <dbReference type="EMBL" id="ALO65214.1"/>
    </source>
</evidence>
<dbReference type="OrthoDB" id="5192631at2"/>
<gene>
    <name evidence="2" type="ORF">AS189_00325</name>
</gene>
<reference evidence="2 3" key="2">
    <citation type="journal article" date="2016" name="J. Biotechnol.">
        <title>Complete genome sequence of Arthrobacter alpinus ERGS4:06, a yellow pigmented bacterium tolerant to cold and radiations isolated from Sikkim Himalaya.</title>
        <authorList>
            <person name="Kumar R."/>
            <person name="Singh D."/>
            <person name="Swarnkar M.K."/>
            <person name="Singh A.K."/>
            <person name="Kumar S."/>
        </authorList>
    </citation>
    <scope>NUCLEOTIDE SEQUENCE [LARGE SCALE GENOMIC DNA]</scope>
    <source>
        <strain evidence="2 3">ERGS4:06</strain>
    </source>
</reference>
<feature type="transmembrane region" description="Helical" evidence="1">
    <location>
        <begin position="79"/>
        <end position="97"/>
    </location>
</feature>
<evidence type="ECO:0000313" key="3">
    <source>
        <dbReference type="Proteomes" id="UP000059574"/>
    </source>
</evidence>
<feature type="transmembrane region" description="Helical" evidence="1">
    <location>
        <begin position="224"/>
        <end position="243"/>
    </location>
</feature>
<dbReference type="RefSeq" id="WP_062285437.1">
    <property type="nucleotide sequence ID" value="NZ_CP013200.1"/>
</dbReference>
<dbReference type="EMBL" id="CP013200">
    <property type="protein sequence ID" value="ALO65214.1"/>
    <property type="molecule type" value="Genomic_DNA"/>
</dbReference>
<dbReference type="Proteomes" id="UP000059574">
    <property type="component" value="Chromosome"/>
</dbReference>